<reference evidence="1 2" key="1">
    <citation type="journal article" date="2014" name="Am. J. Bot.">
        <title>Genome assembly and annotation for red clover (Trifolium pratense; Fabaceae).</title>
        <authorList>
            <person name="Istvanek J."/>
            <person name="Jaros M."/>
            <person name="Krenek A."/>
            <person name="Repkova J."/>
        </authorList>
    </citation>
    <scope>NUCLEOTIDE SEQUENCE [LARGE SCALE GENOMIC DNA]</scope>
    <source>
        <strain evidence="2">cv. Tatra</strain>
        <tissue evidence="1">Young leaves</tissue>
    </source>
</reference>
<proteinExistence type="predicted"/>
<comment type="caution">
    <text evidence="1">The sequence shown here is derived from an EMBL/GenBank/DDBJ whole genome shotgun (WGS) entry which is preliminary data.</text>
</comment>
<reference evidence="1 2" key="2">
    <citation type="journal article" date="2017" name="Front. Plant Sci.">
        <title>Gene Classification and Mining of Molecular Markers Useful in Red Clover (Trifolium pratense) Breeding.</title>
        <authorList>
            <person name="Istvanek J."/>
            <person name="Dluhosova J."/>
            <person name="Dluhos P."/>
            <person name="Patkova L."/>
            <person name="Nedelnik J."/>
            <person name="Repkova J."/>
        </authorList>
    </citation>
    <scope>NUCLEOTIDE SEQUENCE [LARGE SCALE GENOMIC DNA]</scope>
    <source>
        <strain evidence="2">cv. Tatra</strain>
        <tissue evidence="1">Young leaves</tissue>
    </source>
</reference>
<feature type="non-terminal residue" evidence="1">
    <location>
        <position position="1"/>
    </location>
</feature>
<dbReference type="Proteomes" id="UP000236291">
    <property type="component" value="Unassembled WGS sequence"/>
</dbReference>
<dbReference type="AlphaFoldDB" id="A0A2K3KEA3"/>
<accession>A0A2K3KEA3</accession>
<gene>
    <name evidence="1" type="ORF">L195_g054091</name>
</gene>
<dbReference type="EMBL" id="ASHM01093379">
    <property type="protein sequence ID" value="PNX64579.1"/>
    <property type="molecule type" value="Genomic_DNA"/>
</dbReference>
<evidence type="ECO:0000313" key="1">
    <source>
        <dbReference type="EMBL" id="PNX64579.1"/>
    </source>
</evidence>
<organism evidence="1 2">
    <name type="scientific">Trifolium pratense</name>
    <name type="common">Red clover</name>
    <dbReference type="NCBI Taxonomy" id="57577"/>
    <lineage>
        <taxon>Eukaryota</taxon>
        <taxon>Viridiplantae</taxon>
        <taxon>Streptophyta</taxon>
        <taxon>Embryophyta</taxon>
        <taxon>Tracheophyta</taxon>
        <taxon>Spermatophyta</taxon>
        <taxon>Magnoliopsida</taxon>
        <taxon>eudicotyledons</taxon>
        <taxon>Gunneridae</taxon>
        <taxon>Pentapetalae</taxon>
        <taxon>rosids</taxon>
        <taxon>fabids</taxon>
        <taxon>Fabales</taxon>
        <taxon>Fabaceae</taxon>
        <taxon>Papilionoideae</taxon>
        <taxon>50 kb inversion clade</taxon>
        <taxon>NPAAA clade</taxon>
        <taxon>Hologalegina</taxon>
        <taxon>IRL clade</taxon>
        <taxon>Trifolieae</taxon>
        <taxon>Trifolium</taxon>
    </lineage>
</organism>
<evidence type="ECO:0000313" key="2">
    <source>
        <dbReference type="Proteomes" id="UP000236291"/>
    </source>
</evidence>
<sequence length="84" mass="8957">VGVVVVTTNLRRDVVLAATDLSWGGGGYEGSEKGCGVGCDKYELEVSSYRVDHFRIDVDCLEADCEARLICLGFLSTVAPSVLT</sequence>
<protein>
    <submittedName>
        <fullName evidence="1">Uncharacterized protein</fullName>
    </submittedName>
</protein>
<name>A0A2K3KEA3_TRIPR</name>